<proteinExistence type="predicted"/>
<dbReference type="OrthoDB" id="2935414at2759"/>
<protein>
    <submittedName>
        <fullName evidence="1">Uncharacterized protein</fullName>
    </submittedName>
</protein>
<dbReference type="InParanoid" id="A0A0H2S1U5"/>
<dbReference type="Proteomes" id="UP000053477">
    <property type="component" value="Unassembled WGS sequence"/>
</dbReference>
<accession>A0A0H2S1U5</accession>
<dbReference type="EMBL" id="KQ085925">
    <property type="protein sequence ID" value="KLO15768.1"/>
    <property type="molecule type" value="Genomic_DNA"/>
</dbReference>
<dbReference type="STRING" id="27342.A0A0H2S1U5"/>
<sequence>MVAESAAQVFHGRQQGHISCLPVEVLTDAFTYLLPKSLVIDDAIGAHALKPDCCLHRRRKHDDIINISHVCRPWRSICLAAPSLWNLLWITDEDHFTPRTEEFIRRSANMPLEVAVRDELRRNWRLFPYQQDVNPFKGPLIHPLLKFFNLVPCALQRLKTLRICSGFSTSQDFTSCFDKPAPLLESFALYFDHMGTDGVESTSHILPSPLFSDSTPSLRQLSIHHAEVPWTSNIFKNLTLLCIWRDEEHEADHVEVNLLLQIMRNCPEIVSLEIGFAGPTLLADDSTHPSSLTSKVPALSLKNIKLYGMAELEPVLVFLSRLQTSRLQSLIVGHLGLFLLNIDDFVPQTVTFDPRSNLCNCLWIDVDPNCEWVIAEQFMLDGLESKMTLDPKYFSLRWLQKTKSSFKRHISCLNDDNGVHHYEVDPNDYRILSLTFLQRMCPSSETIRAITIRGSDSALDELAFEGIFGYFSNLYCIEVRHNMDLVEAGSFMEYLATQAEVTEECFSADMIALQSVHMLIFENVEFKPGNFDFLCCFLRHRKRREAPIQYI</sequence>
<keyword evidence="2" id="KW-1185">Reference proteome</keyword>
<dbReference type="AlphaFoldDB" id="A0A0H2S1U5"/>
<dbReference type="Gene3D" id="1.20.1280.50">
    <property type="match status" value="1"/>
</dbReference>
<evidence type="ECO:0000313" key="2">
    <source>
        <dbReference type="Proteomes" id="UP000053477"/>
    </source>
</evidence>
<name>A0A0H2S1U5_9AGAM</name>
<reference evidence="1 2" key="1">
    <citation type="submission" date="2015-04" db="EMBL/GenBank/DDBJ databases">
        <title>Complete genome sequence of Schizopora paradoxa KUC8140, a cosmopolitan wood degrader in East Asia.</title>
        <authorList>
            <consortium name="DOE Joint Genome Institute"/>
            <person name="Min B."/>
            <person name="Park H."/>
            <person name="Jang Y."/>
            <person name="Kim J.-J."/>
            <person name="Kim K.H."/>
            <person name="Pangilinan J."/>
            <person name="Lipzen A."/>
            <person name="Riley R."/>
            <person name="Grigoriev I.V."/>
            <person name="Spatafora J.W."/>
            <person name="Choi I.-G."/>
        </authorList>
    </citation>
    <scope>NUCLEOTIDE SEQUENCE [LARGE SCALE GENOMIC DNA]</scope>
    <source>
        <strain evidence="1 2">KUC8140</strain>
    </source>
</reference>
<evidence type="ECO:0000313" key="1">
    <source>
        <dbReference type="EMBL" id="KLO15768.1"/>
    </source>
</evidence>
<organism evidence="1 2">
    <name type="scientific">Schizopora paradoxa</name>
    <dbReference type="NCBI Taxonomy" id="27342"/>
    <lineage>
        <taxon>Eukaryota</taxon>
        <taxon>Fungi</taxon>
        <taxon>Dikarya</taxon>
        <taxon>Basidiomycota</taxon>
        <taxon>Agaricomycotina</taxon>
        <taxon>Agaricomycetes</taxon>
        <taxon>Hymenochaetales</taxon>
        <taxon>Schizoporaceae</taxon>
        <taxon>Schizopora</taxon>
    </lineage>
</organism>
<gene>
    <name evidence="1" type="ORF">SCHPADRAFT_248814</name>
</gene>